<sequence length="286" mass="32394">MRHDRRNTYRRLKIGDALRQFREERGLTQHAAGRLLERSQASLSAYENGHRAIRPRDLKHILDQYGVTDELIRRRLLALASHGRQKGWWHDFEERLEPGVLDFASLEADASHIRIFGSQLVHGLFQTEEYAHTVISGSGMALRSPPDLETEIGFRMNRQRVHDRADPPVISAVFSEAVFRQEIGGAGVMRRQGLKLLAMAERPNVEIQVLPFSAGMHPGGDGAFTILGLGQDRLLEVVAVDSLTRSWYIDEPSDVDHYGAAFNRLRDLALCERDSRALIERIVSEV</sequence>
<accession>A0A931GJV5</accession>
<evidence type="ECO:0000259" key="1">
    <source>
        <dbReference type="PROSITE" id="PS50943"/>
    </source>
</evidence>
<name>A0A931GJV5_9ACTN</name>
<dbReference type="Pfam" id="PF13560">
    <property type="entry name" value="HTH_31"/>
    <property type="match status" value="1"/>
</dbReference>
<reference evidence="2" key="1">
    <citation type="submission" date="2020-11" db="EMBL/GenBank/DDBJ databases">
        <title>Sequencing the genomes of 1000 actinobacteria strains.</title>
        <authorList>
            <person name="Klenk H.-P."/>
        </authorList>
    </citation>
    <scope>NUCLEOTIDE SEQUENCE</scope>
    <source>
        <strain evidence="2">DSM 43175</strain>
    </source>
</reference>
<dbReference type="RefSeq" id="WP_197012659.1">
    <property type="nucleotide sequence ID" value="NZ_BAABES010000021.1"/>
</dbReference>
<dbReference type="Gene3D" id="1.10.260.40">
    <property type="entry name" value="lambda repressor-like DNA-binding domains"/>
    <property type="match status" value="1"/>
</dbReference>
<dbReference type="GO" id="GO:0003677">
    <property type="term" value="F:DNA binding"/>
    <property type="evidence" value="ECO:0007669"/>
    <property type="project" value="InterPro"/>
</dbReference>
<evidence type="ECO:0000313" key="3">
    <source>
        <dbReference type="Proteomes" id="UP000614047"/>
    </source>
</evidence>
<dbReference type="SUPFAM" id="SSF47413">
    <property type="entry name" value="lambda repressor-like DNA-binding domains"/>
    <property type="match status" value="1"/>
</dbReference>
<dbReference type="InterPro" id="IPR010982">
    <property type="entry name" value="Lambda_DNA-bd_dom_sf"/>
</dbReference>
<dbReference type="CDD" id="cd00093">
    <property type="entry name" value="HTH_XRE"/>
    <property type="match status" value="1"/>
</dbReference>
<dbReference type="PROSITE" id="PS50943">
    <property type="entry name" value="HTH_CROC1"/>
    <property type="match status" value="1"/>
</dbReference>
<protein>
    <submittedName>
        <fullName evidence="2">Transcriptional regulator with XRE-family HTH domain</fullName>
    </submittedName>
</protein>
<dbReference type="Proteomes" id="UP000614047">
    <property type="component" value="Unassembled WGS sequence"/>
</dbReference>
<keyword evidence="3" id="KW-1185">Reference proteome</keyword>
<dbReference type="AlphaFoldDB" id="A0A931GJV5"/>
<proteinExistence type="predicted"/>
<gene>
    <name evidence="2" type="ORF">IW256_004266</name>
</gene>
<dbReference type="SMART" id="SM00530">
    <property type="entry name" value="HTH_XRE"/>
    <property type="match status" value="1"/>
</dbReference>
<feature type="domain" description="HTH cro/C1-type" evidence="1">
    <location>
        <begin position="18"/>
        <end position="71"/>
    </location>
</feature>
<evidence type="ECO:0000313" key="2">
    <source>
        <dbReference type="EMBL" id="MBG6090153.1"/>
    </source>
</evidence>
<dbReference type="Pfam" id="PF19054">
    <property type="entry name" value="DUF5753"/>
    <property type="match status" value="1"/>
</dbReference>
<organism evidence="2 3">
    <name type="scientific">Actinomadura viridis</name>
    <dbReference type="NCBI Taxonomy" id="58110"/>
    <lineage>
        <taxon>Bacteria</taxon>
        <taxon>Bacillati</taxon>
        <taxon>Actinomycetota</taxon>
        <taxon>Actinomycetes</taxon>
        <taxon>Streptosporangiales</taxon>
        <taxon>Thermomonosporaceae</taxon>
        <taxon>Actinomadura</taxon>
    </lineage>
</organism>
<dbReference type="EMBL" id="JADOUA010000001">
    <property type="protein sequence ID" value="MBG6090153.1"/>
    <property type="molecule type" value="Genomic_DNA"/>
</dbReference>
<dbReference type="InterPro" id="IPR043917">
    <property type="entry name" value="DUF5753"/>
</dbReference>
<dbReference type="InterPro" id="IPR001387">
    <property type="entry name" value="Cro/C1-type_HTH"/>
</dbReference>
<comment type="caution">
    <text evidence="2">The sequence shown here is derived from an EMBL/GenBank/DDBJ whole genome shotgun (WGS) entry which is preliminary data.</text>
</comment>